<accession>A0ABR2KEZ1</accession>
<feature type="compositionally biased region" description="Basic and acidic residues" evidence="1">
    <location>
        <begin position="15"/>
        <end position="30"/>
    </location>
</feature>
<dbReference type="EMBL" id="JAPFFF010000005">
    <property type="protein sequence ID" value="KAK8889007.1"/>
    <property type="molecule type" value="Genomic_DNA"/>
</dbReference>
<evidence type="ECO:0000313" key="2">
    <source>
        <dbReference type="EMBL" id="KAK8889007.1"/>
    </source>
</evidence>
<feature type="region of interest" description="Disordered" evidence="1">
    <location>
        <begin position="1"/>
        <end position="94"/>
    </location>
</feature>
<feature type="compositionally biased region" description="Pro residues" evidence="1">
    <location>
        <begin position="82"/>
        <end position="93"/>
    </location>
</feature>
<feature type="compositionally biased region" description="Polar residues" evidence="1">
    <location>
        <begin position="31"/>
        <end position="40"/>
    </location>
</feature>
<evidence type="ECO:0000313" key="3">
    <source>
        <dbReference type="Proteomes" id="UP001470230"/>
    </source>
</evidence>
<feature type="compositionally biased region" description="Basic and acidic residues" evidence="1">
    <location>
        <begin position="54"/>
        <end position="73"/>
    </location>
</feature>
<sequence length="168" mass="19797">MLSGFFDDIQEDDSIVDRKKTTEHKSDSNKTKTNPRTYSSKKTDHNFKPNGKPKQFENRNETKKKEDNQFHLKDKTKKKKYPSPPRPPLPPMKPIKEIKSLSKNISADNYDKKSKSDVLNENTIMDFLLSYQKQIIDNVSNFRTDSMKQIDIMMKEIDKVDFSKYKKK</sequence>
<organism evidence="2 3">
    <name type="scientific">Tritrichomonas musculus</name>
    <dbReference type="NCBI Taxonomy" id="1915356"/>
    <lineage>
        <taxon>Eukaryota</taxon>
        <taxon>Metamonada</taxon>
        <taxon>Parabasalia</taxon>
        <taxon>Tritrichomonadida</taxon>
        <taxon>Tritrichomonadidae</taxon>
        <taxon>Tritrichomonas</taxon>
    </lineage>
</organism>
<dbReference type="Proteomes" id="UP001470230">
    <property type="component" value="Unassembled WGS sequence"/>
</dbReference>
<protein>
    <submittedName>
        <fullName evidence="2">Uncharacterized protein</fullName>
    </submittedName>
</protein>
<keyword evidence="3" id="KW-1185">Reference proteome</keyword>
<proteinExistence type="predicted"/>
<evidence type="ECO:0000256" key="1">
    <source>
        <dbReference type="SAM" id="MobiDB-lite"/>
    </source>
</evidence>
<name>A0ABR2KEZ1_9EUKA</name>
<comment type="caution">
    <text evidence="2">The sequence shown here is derived from an EMBL/GenBank/DDBJ whole genome shotgun (WGS) entry which is preliminary data.</text>
</comment>
<gene>
    <name evidence="2" type="ORF">M9Y10_033749</name>
</gene>
<reference evidence="2 3" key="1">
    <citation type="submission" date="2024-04" db="EMBL/GenBank/DDBJ databases">
        <title>Tritrichomonas musculus Genome.</title>
        <authorList>
            <person name="Alves-Ferreira E."/>
            <person name="Grigg M."/>
            <person name="Lorenzi H."/>
            <person name="Galac M."/>
        </authorList>
    </citation>
    <scope>NUCLEOTIDE SEQUENCE [LARGE SCALE GENOMIC DNA]</scope>
    <source>
        <strain evidence="2 3">EAF2021</strain>
    </source>
</reference>